<evidence type="ECO:0000313" key="3">
    <source>
        <dbReference type="Proteomes" id="UP000267606"/>
    </source>
</evidence>
<evidence type="ECO:0000313" key="4">
    <source>
        <dbReference type="WBParaSite" id="OFLC_0001016801-mRNA-1"/>
    </source>
</evidence>
<evidence type="ECO:0000313" key="2">
    <source>
        <dbReference type="EMBL" id="VDO66341.1"/>
    </source>
</evidence>
<dbReference type="Proteomes" id="UP000267606">
    <property type="component" value="Unassembled WGS sequence"/>
</dbReference>
<feature type="compositionally biased region" description="Low complexity" evidence="1">
    <location>
        <begin position="14"/>
        <end position="23"/>
    </location>
</feature>
<keyword evidence="3" id="KW-1185">Reference proteome</keyword>
<dbReference type="WBParaSite" id="OFLC_0001016801-mRNA-1">
    <property type="protein sequence ID" value="OFLC_0001016801-mRNA-1"/>
    <property type="gene ID" value="OFLC_0001016801"/>
</dbReference>
<accession>A0A183HRQ7</accession>
<evidence type="ECO:0000256" key="1">
    <source>
        <dbReference type="SAM" id="MobiDB-lite"/>
    </source>
</evidence>
<feature type="region of interest" description="Disordered" evidence="1">
    <location>
        <begin position="1"/>
        <end position="23"/>
    </location>
</feature>
<protein>
    <submittedName>
        <fullName evidence="2 4">Uncharacterized protein</fullName>
    </submittedName>
</protein>
<proteinExistence type="predicted"/>
<organism evidence="4">
    <name type="scientific">Onchocerca flexuosa</name>
    <dbReference type="NCBI Taxonomy" id="387005"/>
    <lineage>
        <taxon>Eukaryota</taxon>
        <taxon>Metazoa</taxon>
        <taxon>Ecdysozoa</taxon>
        <taxon>Nematoda</taxon>
        <taxon>Chromadorea</taxon>
        <taxon>Rhabditida</taxon>
        <taxon>Spirurina</taxon>
        <taxon>Spiruromorpha</taxon>
        <taxon>Filarioidea</taxon>
        <taxon>Onchocercidae</taxon>
        <taxon>Onchocerca</taxon>
    </lineage>
</organism>
<dbReference type="EMBL" id="UZAJ01013270">
    <property type="protein sequence ID" value="VDO66341.1"/>
    <property type="molecule type" value="Genomic_DNA"/>
</dbReference>
<reference evidence="4" key="1">
    <citation type="submission" date="2016-06" db="UniProtKB">
        <authorList>
            <consortium name="WormBaseParasite"/>
        </authorList>
    </citation>
    <scope>IDENTIFICATION</scope>
</reference>
<feature type="region of interest" description="Disordered" evidence="1">
    <location>
        <begin position="82"/>
        <end position="101"/>
    </location>
</feature>
<name>A0A183HRQ7_9BILA</name>
<dbReference type="STRING" id="387005.A0A183HRQ7"/>
<dbReference type="AlphaFoldDB" id="A0A183HRQ7"/>
<sequence>MSSTQYGIHPDCDGGNNSSGSSGGLLNTFKATKKFFKKIYDTATLPGRANSKILVSNATEQDEIPTTSLSLQQSFIDASYSLELPDDEQSYQDNHDNANQS</sequence>
<gene>
    <name evidence="2" type="ORF">OFLC_LOCUS10165</name>
</gene>
<reference evidence="2 3" key="2">
    <citation type="submission" date="2018-11" db="EMBL/GenBank/DDBJ databases">
        <authorList>
            <consortium name="Pathogen Informatics"/>
        </authorList>
    </citation>
    <scope>NUCLEOTIDE SEQUENCE [LARGE SCALE GENOMIC DNA]</scope>
</reference>